<feature type="domain" description="Glycosyl transferase family 1" evidence="4">
    <location>
        <begin position="222"/>
        <end position="359"/>
    </location>
</feature>
<name>A0A7W9T372_9BACT</name>
<dbReference type="GO" id="GO:0016757">
    <property type="term" value="F:glycosyltransferase activity"/>
    <property type="evidence" value="ECO:0007669"/>
    <property type="project" value="UniProtKB-KW"/>
</dbReference>
<dbReference type="Proteomes" id="UP000532746">
    <property type="component" value="Unassembled WGS sequence"/>
</dbReference>
<evidence type="ECO:0000313" key="6">
    <source>
        <dbReference type="Proteomes" id="UP000532746"/>
    </source>
</evidence>
<gene>
    <name evidence="5" type="ORF">HNQ93_003529</name>
</gene>
<dbReference type="Gene3D" id="3.40.50.2000">
    <property type="entry name" value="Glycogen Phosphorylase B"/>
    <property type="match status" value="2"/>
</dbReference>
<evidence type="ECO:0000256" key="3">
    <source>
        <dbReference type="ARBA" id="ARBA00022679"/>
    </source>
</evidence>
<proteinExistence type="inferred from homology"/>
<dbReference type="PANTHER" id="PTHR12526">
    <property type="entry name" value="GLYCOSYLTRANSFERASE"/>
    <property type="match status" value="1"/>
</dbReference>
<protein>
    <submittedName>
        <fullName evidence="5">Glycosyltransferase involved in cell wall biosynthesis</fullName>
    </submittedName>
</protein>
<dbReference type="InterPro" id="IPR001296">
    <property type="entry name" value="Glyco_trans_1"/>
</dbReference>
<evidence type="ECO:0000259" key="4">
    <source>
        <dbReference type="Pfam" id="PF00534"/>
    </source>
</evidence>
<comment type="caution">
    <text evidence="5">The sequence shown here is derived from an EMBL/GenBank/DDBJ whole genome shotgun (WGS) entry which is preliminary data.</text>
</comment>
<dbReference type="PANTHER" id="PTHR12526:SF640">
    <property type="entry name" value="COLANIC ACID BIOSYNTHESIS GLYCOSYLTRANSFERASE WCAL-RELATED"/>
    <property type="match status" value="1"/>
</dbReference>
<dbReference type="Pfam" id="PF00534">
    <property type="entry name" value="Glycos_transf_1"/>
    <property type="match status" value="1"/>
</dbReference>
<dbReference type="SUPFAM" id="SSF53756">
    <property type="entry name" value="UDP-Glycosyltransferase/glycogen phosphorylase"/>
    <property type="match status" value="1"/>
</dbReference>
<keyword evidence="6" id="KW-1185">Reference proteome</keyword>
<accession>A0A7W9T372</accession>
<evidence type="ECO:0000313" key="5">
    <source>
        <dbReference type="EMBL" id="MBB6060655.1"/>
    </source>
</evidence>
<sequence>MVNFYPNTPVTVAGLRIVFISSCDGSWGGSEELWAGTALWLAKAGHSIHAFKTNVDECQPRIAELRAAGCRVIELDKAPPLVNRITNRLLPNKWHYTRQKNSRELLFRHLQRLRPHVVVVSQGSNYDGIAFADVSRRLCIPYVLVAQKATNSRAPDALERDLAQEVYRQARRSYFVSQHNLELTQLQLGMPLPAAEVIRNPYNVAFDGALPWPVAADGVLRLACVARLFLSDKGQDILLQTLAQAKWRQRPLTLTLYGAGPDEAALRGMVNFLGLQKQVHFGGHVSHTQVEQIWRTHHALVLPSRYEGLPLALVEAMLAGRPAIAADAGGIAELLTDGATGFLAAGLTVKALDEALEKAWAARADWPVVGAEAARQARAAVPANALEAFAGKLLNAVYEAQLVPKQAAALSYQNSLSLVQPV</sequence>
<evidence type="ECO:0000256" key="2">
    <source>
        <dbReference type="ARBA" id="ARBA00022676"/>
    </source>
</evidence>
<dbReference type="RefSeq" id="WP_183404718.1">
    <property type="nucleotide sequence ID" value="NZ_JACHGG010000005.1"/>
</dbReference>
<keyword evidence="2" id="KW-0328">Glycosyltransferase</keyword>
<organism evidence="5 6">
    <name type="scientific">Hymenobacter luteus</name>
    <dbReference type="NCBI Taxonomy" id="1411122"/>
    <lineage>
        <taxon>Bacteria</taxon>
        <taxon>Pseudomonadati</taxon>
        <taxon>Bacteroidota</taxon>
        <taxon>Cytophagia</taxon>
        <taxon>Cytophagales</taxon>
        <taxon>Hymenobacteraceae</taxon>
        <taxon>Hymenobacter</taxon>
    </lineage>
</organism>
<dbReference type="EMBL" id="JACHGG010000005">
    <property type="protein sequence ID" value="MBB6060655.1"/>
    <property type="molecule type" value="Genomic_DNA"/>
</dbReference>
<reference evidence="5 6" key="1">
    <citation type="submission" date="2020-08" db="EMBL/GenBank/DDBJ databases">
        <title>Genomic Encyclopedia of Type Strains, Phase IV (KMG-IV): sequencing the most valuable type-strain genomes for metagenomic binning, comparative biology and taxonomic classification.</title>
        <authorList>
            <person name="Goeker M."/>
        </authorList>
    </citation>
    <scope>NUCLEOTIDE SEQUENCE [LARGE SCALE GENOMIC DNA]</scope>
    <source>
        <strain evidence="5 6">DSM 26718</strain>
    </source>
</reference>
<dbReference type="AlphaFoldDB" id="A0A7W9T372"/>
<keyword evidence="3 5" id="KW-0808">Transferase</keyword>
<evidence type="ECO:0000256" key="1">
    <source>
        <dbReference type="ARBA" id="ARBA00009481"/>
    </source>
</evidence>
<comment type="similarity">
    <text evidence="1">Belongs to the glycosyltransferase group 1 family. Glycosyltransferase 4 subfamily.</text>
</comment>